<dbReference type="Gene3D" id="3.90.320.10">
    <property type="match status" value="1"/>
</dbReference>
<reference evidence="3" key="1">
    <citation type="journal article" date="2023" name="Science">
        <title>Genome structures resolve the early diversification of teleost fishes.</title>
        <authorList>
            <person name="Parey E."/>
            <person name="Louis A."/>
            <person name="Montfort J."/>
            <person name="Bouchez O."/>
            <person name="Roques C."/>
            <person name="Iampietro C."/>
            <person name="Lluch J."/>
            <person name="Castinel A."/>
            <person name="Donnadieu C."/>
            <person name="Desvignes T."/>
            <person name="Floi Bucao C."/>
            <person name="Jouanno E."/>
            <person name="Wen M."/>
            <person name="Mejri S."/>
            <person name="Dirks R."/>
            <person name="Jansen H."/>
            <person name="Henkel C."/>
            <person name="Chen W.J."/>
            <person name="Zahm M."/>
            <person name="Cabau C."/>
            <person name="Klopp C."/>
            <person name="Thompson A.W."/>
            <person name="Robinson-Rechavi M."/>
            <person name="Braasch I."/>
            <person name="Lecointre G."/>
            <person name="Bobe J."/>
            <person name="Postlethwait J.H."/>
            <person name="Berthelot C."/>
            <person name="Roest Crollius H."/>
            <person name="Guiguen Y."/>
        </authorList>
    </citation>
    <scope>NUCLEOTIDE SEQUENCE</scope>
    <source>
        <strain evidence="3">Concon-B</strain>
    </source>
</reference>
<sequence length="369" mass="41615">MRVILKDSCPVELIHAQCSCVAGTALCNHTVALLYQSAHYSQLKTPVVPPVLSCTESEQHWHKPRTMGVKPGPVDKMVVLSARPKPTQTTMADGVRSTLYKAYQGELPDLSLLQVSEIYKDMACAPLITTMGISTLQTGPICMFVCSEKEQLFIASLETTWDMAHKIEAATKDQSMVSEWHQLRRPRLTSSHFREVCHVRGPTSAEHLADRILRGTPQTLAMKRGLEMEAGAVREYCQSNLVNYSPCGFVIHPDAPWLGSSPDGLIYDPTESPPFGLLEVKCPHAKSYVDCSYLKLEGGNLKLKQQHSYFWQVQGQLLVTGLEWCDFVVFAEEDMLVQWLYKDSGIANTIRERADHFFFYFYMPRYLTN</sequence>
<organism evidence="3 4">
    <name type="scientific">Conger conger</name>
    <name type="common">Conger eel</name>
    <name type="synonym">Muraena conger</name>
    <dbReference type="NCBI Taxonomy" id="82655"/>
    <lineage>
        <taxon>Eukaryota</taxon>
        <taxon>Metazoa</taxon>
        <taxon>Chordata</taxon>
        <taxon>Craniata</taxon>
        <taxon>Vertebrata</taxon>
        <taxon>Euteleostomi</taxon>
        <taxon>Actinopterygii</taxon>
        <taxon>Neopterygii</taxon>
        <taxon>Teleostei</taxon>
        <taxon>Anguilliformes</taxon>
        <taxon>Congridae</taxon>
        <taxon>Conger</taxon>
    </lineage>
</organism>
<dbReference type="InterPro" id="IPR011335">
    <property type="entry name" value="Restrct_endonuc-II-like"/>
</dbReference>
<dbReference type="InterPro" id="IPR019080">
    <property type="entry name" value="YqaJ_viral_recombinase"/>
</dbReference>
<evidence type="ECO:0000259" key="2">
    <source>
        <dbReference type="PROSITE" id="PS50966"/>
    </source>
</evidence>
<gene>
    <name evidence="3" type="ORF">COCON_G00102720</name>
</gene>
<evidence type="ECO:0000313" key="3">
    <source>
        <dbReference type="EMBL" id="KAJ8271413.1"/>
    </source>
</evidence>
<accession>A0A9Q1DIF9</accession>
<keyword evidence="1" id="KW-0863">Zinc-finger</keyword>
<feature type="domain" description="SWIM-type" evidence="2">
    <location>
        <begin position="1"/>
        <end position="38"/>
    </location>
</feature>
<keyword evidence="4" id="KW-1185">Reference proteome</keyword>
<dbReference type="InterPro" id="IPR007527">
    <property type="entry name" value="Znf_SWIM"/>
</dbReference>
<keyword evidence="1" id="KW-0862">Zinc</keyword>
<evidence type="ECO:0000256" key="1">
    <source>
        <dbReference type="PROSITE-ProRule" id="PRU00325"/>
    </source>
</evidence>
<dbReference type="AlphaFoldDB" id="A0A9Q1DIF9"/>
<dbReference type="CDD" id="cd22343">
    <property type="entry name" value="PDDEXK_lambda_exonuclease-like"/>
    <property type="match status" value="1"/>
</dbReference>
<dbReference type="GO" id="GO:0008270">
    <property type="term" value="F:zinc ion binding"/>
    <property type="evidence" value="ECO:0007669"/>
    <property type="project" value="UniProtKB-KW"/>
</dbReference>
<dbReference type="PANTHER" id="PTHR46609:SF7">
    <property type="match status" value="1"/>
</dbReference>
<dbReference type="InterPro" id="IPR051703">
    <property type="entry name" value="NF-kappa-B_Signaling_Reg"/>
</dbReference>
<dbReference type="PANTHER" id="PTHR46609">
    <property type="entry name" value="EXONUCLEASE, PHAGE-TYPE/RECB, C-TERMINAL DOMAIN-CONTAINING PROTEIN"/>
    <property type="match status" value="1"/>
</dbReference>
<name>A0A9Q1DIF9_CONCO</name>
<dbReference type="EMBL" id="JAFJMO010000007">
    <property type="protein sequence ID" value="KAJ8271413.1"/>
    <property type="molecule type" value="Genomic_DNA"/>
</dbReference>
<dbReference type="Proteomes" id="UP001152803">
    <property type="component" value="Unassembled WGS sequence"/>
</dbReference>
<dbReference type="SUPFAM" id="SSF52980">
    <property type="entry name" value="Restriction endonuclease-like"/>
    <property type="match status" value="1"/>
</dbReference>
<dbReference type="GO" id="GO:0006281">
    <property type="term" value="P:DNA repair"/>
    <property type="evidence" value="ECO:0007669"/>
    <property type="project" value="UniProtKB-ARBA"/>
</dbReference>
<keyword evidence="1" id="KW-0479">Metal-binding</keyword>
<proteinExistence type="predicted"/>
<dbReference type="Pfam" id="PF09588">
    <property type="entry name" value="YqaJ"/>
    <property type="match status" value="1"/>
</dbReference>
<evidence type="ECO:0000313" key="4">
    <source>
        <dbReference type="Proteomes" id="UP001152803"/>
    </source>
</evidence>
<dbReference type="OrthoDB" id="261614at2759"/>
<dbReference type="PROSITE" id="PS50966">
    <property type="entry name" value="ZF_SWIM"/>
    <property type="match status" value="1"/>
</dbReference>
<comment type="caution">
    <text evidence="3">The sequence shown here is derived from an EMBL/GenBank/DDBJ whole genome shotgun (WGS) entry which is preliminary data.</text>
</comment>
<protein>
    <recommendedName>
        <fullName evidence="2">SWIM-type domain-containing protein</fullName>
    </recommendedName>
</protein>
<dbReference type="InterPro" id="IPR011604">
    <property type="entry name" value="PDDEXK-like_dom_sf"/>
</dbReference>